<dbReference type="HOGENOM" id="CLU_022730_0_1_1"/>
<dbReference type="AlphaFoldDB" id="A0A0B2WJ49"/>
<comment type="caution">
    <text evidence="2">The sequence shown here is derived from an EMBL/GenBank/DDBJ whole genome shotgun (WGS) entry which is preliminary data.</text>
</comment>
<evidence type="ECO:0000259" key="1">
    <source>
        <dbReference type="Pfam" id="PF01266"/>
    </source>
</evidence>
<evidence type="ECO:0000313" key="2">
    <source>
        <dbReference type="EMBL" id="KHN96071.1"/>
    </source>
</evidence>
<evidence type="ECO:0000313" key="3">
    <source>
        <dbReference type="Proteomes" id="UP000030816"/>
    </source>
</evidence>
<dbReference type="Pfam" id="PF01266">
    <property type="entry name" value="DAO"/>
    <property type="match status" value="1"/>
</dbReference>
<dbReference type="EMBL" id="AZHE01000018">
    <property type="protein sequence ID" value="KHN96071.1"/>
    <property type="molecule type" value="Genomic_DNA"/>
</dbReference>
<dbReference type="PANTHER" id="PTHR13847">
    <property type="entry name" value="SARCOSINE DEHYDROGENASE-RELATED"/>
    <property type="match status" value="1"/>
</dbReference>
<dbReference type="PANTHER" id="PTHR13847:SF279">
    <property type="entry name" value="FAD DEPENDENT OXIDOREDUCTASE DOMAIN-CONTAINING PROTEIN-RELATED"/>
    <property type="match status" value="1"/>
</dbReference>
<feature type="domain" description="FAD dependent oxidoreductase" evidence="1">
    <location>
        <begin position="35"/>
        <end position="419"/>
    </location>
</feature>
<accession>A0A0B2WJ49</accession>
<sequence>MRSTSMDNATASYWLSSPHRLASFRSSQTVPQESDVVIVGTGLAGVSLAYELLKKCSEGGNTPSVTLLEARQACSGATGRNGGHVKTSLPAVKTWYEKYGPQLTARLVAWTGAQRSAIKRIVEQESLECELLVTRSYDVFYDPAQATDTKAWLLEMRQRKAEWVDGFQWLEGPHLDQMIGVKGAVAAAGGPAISLWPYKFVMGLLARVLKLGASLYTDTPVESVDDSDEPGSVKLSTSRGVIKAKKVIYATNGYTAAILPLYRAVIVPFRGQMSQVVPTTTHAHRCPNLTATYNLYHMPTSVDYLNPRPDGSIILGGGISHYRRADKDYSQSWFDTVDDATLIRDSICSYFEDIANTKLYGWERRGARVEASWTGIMGATMDSLPHVGPVPGKENQWIMAGFNGGGMTMIVTLAQEFADVLVAGKMLEESNIPLIFKSTPRRMQARFW</sequence>
<protein>
    <submittedName>
        <fullName evidence="2">FAD dependent oxidoreductase</fullName>
    </submittedName>
</protein>
<dbReference type="SUPFAM" id="SSF51905">
    <property type="entry name" value="FAD/NAD(P)-binding domain"/>
    <property type="match status" value="1"/>
</dbReference>
<dbReference type="InterPro" id="IPR006076">
    <property type="entry name" value="FAD-dep_OxRdtase"/>
</dbReference>
<keyword evidence="3" id="KW-1185">Reference proteome</keyword>
<dbReference type="OrthoDB" id="429143at2759"/>
<dbReference type="RefSeq" id="XP_040677137.1">
    <property type="nucleotide sequence ID" value="XM_040824974.1"/>
</dbReference>
<organism evidence="2 3">
    <name type="scientific">Metarhizium album (strain ARSEF 1941)</name>
    <dbReference type="NCBI Taxonomy" id="1081103"/>
    <lineage>
        <taxon>Eukaryota</taxon>
        <taxon>Fungi</taxon>
        <taxon>Dikarya</taxon>
        <taxon>Ascomycota</taxon>
        <taxon>Pezizomycotina</taxon>
        <taxon>Sordariomycetes</taxon>
        <taxon>Hypocreomycetidae</taxon>
        <taxon>Hypocreales</taxon>
        <taxon>Clavicipitaceae</taxon>
        <taxon>Metarhizium</taxon>
    </lineage>
</organism>
<reference evidence="2 3" key="1">
    <citation type="journal article" date="2014" name="Proc. Natl. Acad. Sci. U.S.A.">
        <title>Trajectory and genomic determinants of fungal-pathogen speciation and host adaptation.</title>
        <authorList>
            <person name="Hu X."/>
            <person name="Xiao G."/>
            <person name="Zheng P."/>
            <person name="Shang Y."/>
            <person name="Su Y."/>
            <person name="Zhang X."/>
            <person name="Liu X."/>
            <person name="Zhan S."/>
            <person name="St Leger R.J."/>
            <person name="Wang C."/>
        </authorList>
    </citation>
    <scope>NUCLEOTIDE SEQUENCE [LARGE SCALE GENOMIC DNA]</scope>
    <source>
        <strain evidence="2 3">ARSEF 1941</strain>
    </source>
</reference>
<dbReference type="GO" id="GO:0005737">
    <property type="term" value="C:cytoplasm"/>
    <property type="evidence" value="ECO:0007669"/>
    <property type="project" value="TreeGrafter"/>
</dbReference>
<proteinExistence type="predicted"/>
<dbReference type="GeneID" id="63740631"/>
<dbReference type="Gene3D" id="3.50.50.60">
    <property type="entry name" value="FAD/NAD(P)-binding domain"/>
    <property type="match status" value="1"/>
</dbReference>
<dbReference type="InterPro" id="IPR036188">
    <property type="entry name" value="FAD/NAD-bd_sf"/>
</dbReference>
<gene>
    <name evidence="2" type="ORF">MAM_06176</name>
</gene>
<name>A0A0B2WJ49_METAS</name>
<dbReference type="STRING" id="1081103.A0A0B2WJ49"/>
<dbReference type="Proteomes" id="UP000030816">
    <property type="component" value="Unassembled WGS sequence"/>
</dbReference>
<dbReference type="Gene3D" id="3.30.9.10">
    <property type="entry name" value="D-Amino Acid Oxidase, subunit A, domain 2"/>
    <property type="match status" value="1"/>
</dbReference>